<proteinExistence type="predicted"/>
<protein>
    <submittedName>
        <fullName evidence="2">Uncharacterized protein</fullName>
    </submittedName>
</protein>
<dbReference type="AlphaFoldDB" id="A0A4Z0NHR1"/>
<feature type="region of interest" description="Disordered" evidence="1">
    <location>
        <begin position="59"/>
        <end position="83"/>
    </location>
</feature>
<sequence>MSEIDAIREAYRLGYERGTYDSGGSPVDGPHFAYVEAADLQRWLGEERWHAELARFLGRPPAETPEPDVRARFTSDDPDEMPF</sequence>
<evidence type="ECO:0000313" key="2">
    <source>
        <dbReference type="EMBL" id="TGD95241.1"/>
    </source>
</evidence>
<organism evidence="2 3">
    <name type="scientific">Methylobacterium nonmethylotrophicum</name>
    <dbReference type="NCBI Taxonomy" id="1141884"/>
    <lineage>
        <taxon>Bacteria</taxon>
        <taxon>Pseudomonadati</taxon>
        <taxon>Pseudomonadota</taxon>
        <taxon>Alphaproteobacteria</taxon>
        <taxon>Hyphomicrobiales</taxon>
        <taxon>Methylobacteriaceae</taxon>
        <taxon>Methylobacterium</taxon>
    </lineage>
</organism>
<dbReference type="EMBL" id="SRLB01000031">
    <property type="protein sequence ID" value="TGD95241.1"/>
    <property type="molecule type" value="Genomic_DNA"/>
</dbReference>
<name>A0A4Z0NHR1_9HYPH</name>
<dbReference type="RefSeq" id="WP_135418798.1">
    <property type="nucleotide sequence ID" value="NZ_SRLB01000031.1"/>
</dbReference>
<gene>
    <name evidence="2" type="ORF">EU555_28670</name>
</gene>
<dbReference type="Proteomes" id="UP000297535">
    <property type="component" value="Unassembled WGS sequence"/>
</dbReference>
<keyword evidence="3" id="KW-1185">Reference proteome</keyword>
<evidence type="ECO:0000313" key="3">
    <source>
        <dbReference type="Proteomes" id="UP000297535"/>
    </source>
</evidence>
<dbReference type="OrthoDB" id="7994432at2"/>
<evidence type="ECO:0000256" key="1">
    <source>
        <dbReference type="SAM" id="MobiDB-lite"/>
    </source>
</evidence>
<reference evidence="2 3" key="1">
    <citation type="submission" date="2019-04" db="EMBL/GenBank/DDBJ databases">
        <authorList>
            <person name="Feng G."/>
            <person name="Zhu H."/>
        </authorList>
    </citation>
    <scope>NUCLEOTIDE SEQUENCE [LARGE SCALE GENOMIC DNA]</scope>
    <source>
        <strain evidence="2 3">6HR-1</strain>
    </source>
</reference>
<comment type="caution">
    <text evidence="2">The sequence shown here is derived from an EMBL/GenBank/DDBJ whole genome shotgun (WGS) entry which is preliminary data.</text>
</comment>
<accession>A0A4Z0NHR1</accession>